<evidence type="ECO:0000313" key="1">
    <source>
        <dbReference type="EMBL" id="VDN32310.1"/>
    </source>
</evidence>
<gene>
    <name evidence="1" type="ORF">CGOC_LOCUS12073</name>
</gene>
<accession>A0A3P7MZ27</accession>
<protein>
    <submittedName>
        <fullName evidence="1">Uncharacterized protein</fullName>
    </submittedName>
</protein>
<dbReference type="EMBL" id="UYRV01120466">
    <property type="protein sequence ID" value="VDN32310.1"/>
    <property type="molecule type" value="Genomic_DNA"/>
</dbReference>
<organism evidence="1 2">
    <name type="scientific">Cylicostephanus goldi</name>
    <name type="common">Nematode worm</name>
    <dbReference type="NCBI Taxonomy" id="71465"/>
    <lineage>
        <taxon>Eukaryota</taxon>
        <taxon>Metazoa</taxon>
        <taxon>Ecdysozoa</taxon>
        <taxon>Nematoda</taxon>
        <taxon>Chromadorea</taxon>
        <taxon>Rhabditida</taxon>
        <taxon>Rhabditina</taxon>
        <taxon>Rhabditomorpha</taxon>
        <taxon>Strongyloidea</taxon>
        <taxon>Strongylidae</taxon>
        <taxon>Cylicostephanus</taxon>
    </lineage>
</organism>
<keyword evidence="2" id="KW-1185">Reference proteome</keyword>
<dbReference type="AlphaFoldDB" id="A0A3P7MZ27"/>
<proteinExistence type="predicted"/>
<sequence length="108" mass="11461">MADDQMQKVTVKGDEFSGFIGNIAGNLIRDRVDLPEMFLAVAVVVSLNMISSGYNNNYDGGGGFFGGGGLPPEPPPEKKSKGKKALNFLGGLIGVKKKEKEKGSTWTP</sequence>
<evidence type="ECO:0000313" key="2">
    <source>
        <dbReference type="Proteomes" id="UP000271889"/>
    </source>
</evidence>
<dbReference type="OrthoDB" id="5876961at2759"/>
<reference evidence="1 2" key="1">
    <citation type="submission" date="2018-11" db="EMBL/GenBank/DDBJ databases">
        <authorList>
            <consortium name="Pathogen Informatics"/>
        </authorList>
    </citation>
    <scope>NUCLEOTIDE SEQUENCE [LARGE SCALE GENOMIC DNA]</scope>
</reference>
<dbReference type="Proteomes" id="UP000271889">
    <property type="component" value="Unassembled WGS sequence"/>
</dbReference>
<name>A0A3P7MZ27_CYLGO</name>